<dbReference type="InterPro" id="IPR038606">
    <property type="entry name" value="To_sf"/>
</dbReference>
<reference evidence="2" key="2">
    <citation type="submission" date="2022-10" db="EMBL/GenBank/DDBJ databases">
        <authorList>
            <consortium name="ENA_rothamsted_submissions"/>
            <consortium name="culmorum"/>
            <person name="King R."/>
        </authorList>
    </citation>
    <scope>NUCLEOTIDE SEQUENCE</scope>
</reference>
<accession>A0A9P0IVT7</accession>
<feature type="chain" id="PRO_5040505181" description="Hemolymph juvenile hormone binding protein" evidence="1">
    <location>
        <begin position="19"/>
        <end position="450"/>
    </location>
</feature>
<dbReference type="Pfam" id="PF16984">
    <property type="entry name" value="Grp7_allergen"/>
    <property type="match status" value="1"/>
</dbReference>
<reference evidence="2" key="1">
    <citation type="submission" date="2022-01" db="EMBL/GenBank/DDBJ databases">
        <authorList>
            <person name="King R."/>
        </authorList>
    </citation>
    <scope>NUCLEOTIDE SEQUENCE</scope>
</reference>
<evidence type="ECO:0000313" key="3">
    <source>
        <dbReference type="Proteomes" id="UP001153620"/>
    </source>
</evidence>
<gene>
    <name evidence="2" type="ORF">CHIRRI_LOCUS4390</name>
</gene>
<dbReference type="Proteomes" id="UP001153620">
    <property type="component" value="Chromosome 1"/>
</dbReference>
<dbReference type="AlphaFoldDB" id="A0A9P0IVT7"/>
<sequence length="450" mass="51103">MHKIFFLIFWTLLVGISAKDETVFDQLTVEQNLELPEITNTIESDPMTKKVYDIIEHFKDDNPVGLPALEIPDPVSIPDVQQTLNIGKLSMTKVKAHGISKFRVQNVTVEVDKRMEATCGLLFETLRLEGNYSLSSFLARSNGPFHITILNVIVTANASLKTERDGKIKTNEIDTDIQLSRMNVSFSNLGFFASIFQSFANSAGNMLFENVKPYILKDAKAKIRKEMDDNIDKMLGEFGLIPNSISPVDYIIAEARKKVRELYDPLEINEYENNGIIGIRIFNTLISGISSFYRVGDLTLKMIDNNLIINLEIGTQEIHGKTTWEASFAKGMITRSGNVQFSVQYIKVFVSLIQPINLQKRVNMNDLQLDLGNIQVMSSGLGTFDYAIELFINVLPNLLRYQIMDAIEKPIINKIQEYANRIDVELLVKDLLQQYRNNQTLSLNLNRFEL</sequence>
<dbReference type="EMBL" id="OU895877">
    <property type="protein sequence ID" value="CAH1716546.1"/>
    <property type="molecule type" value="Genomic_DNA"/>
</dbReference>
<keyword evidence="3" id="KW-1185">Reference proteome</keyword>
<name>A0A9P0IVT7_9DIPT</name>
<dbReference type="PANTHER" id="PTHR11008:SF13">
    <property type="entry name" value="FI04421P"/>
    <property type="match status" value="1"/>
</dbReference>
<evidence type="ECO:0000313" key="2">
    <source>
        <dbReference type="EMBL" id="CAH1716546.1"/>
    </source>
</evidence>
<organism evidence="2 3">
    <name type="scientific">Chironomus riparius</name>
    <dbReference type="NCBI Taxonomy" id="315576"/>
    <lineage>
        <taxon>Eukaryota</taxon>
        <taxon>Metazoa</taxon>
        <taxon>Ecdysozoa</taxon>
        <taxon>Arthropoda</taxon>
        <taxon>Hexapoda</taxon>
        <taxon>Insecta</taxon>
        <taxon>Pterygota</taxon>
        <taxon>Neoptera</taxon>
        <taxon>Endopterygota</taxon>
        <taxon>Diptera</taxon>
        <taxon>Nematocera</taxon>
        <taxon>Chironomoidea</taxon>
        <taxon>Chironomidae</taxon>
        <taxon>Chironominae</taxon>
        <taxon>Chironomus</taxon>
    </lineage>
</organism>
<dbReference type="Pfam" id="PF06585">
    <property type="entry name" value="JHBP"/>
    <property type="match status" value="1"/>
</dbReference>
<proteinExistence type="predicted"/>
<dbReference type="InterPro" id="IPR038602">
    <property type="entry name" value="Mite_allergen_7_sf"/>
</dbReference>
<dbReference type="Gene3D" id="3.15.10.50">
    <property type="match status" value="1"/>
</dbReference>
<dbReference type="InterPro" id="IPR020234">
    <property type="entry name" value="Mite_allergen_group-7"/>
</dbReference>
<dbReference type="InterPro" id="IPR010562">
    <property type="entry name" value="Haemolymph_juvenile_hormone-bd"/>
</dbReference>
<evidence type="ECO:0008006" key="4">
    <source>
        <dbReference type="Google" id="ProtNLM"/>
    </source>
</evidence>
<evidence type="ECO:0000256" key="1">
    <source>
        <dbReference type="SAM" id="SignalP"/>
    </source>
</evidence>
<dbReference type="Gene3D" id="3.15.10.30">
    <property type="entry name" value="Haemolymph juvenile hormone binding protein"/>
    <property type="match status" value="1"/>
</dbReference>
<protein>
    <recommendedName>
        <fullName evidence="4">Hemolymph juvenile hormone binding protein</fullName>
    </recommendedName>
</protein>
<feature type="signal peptide" evidence="1">
    <location>
        <begin position="1"/>
        <end position="18"/>
    </location>
</feature>
<dbReference type="PANTHER" id="PTHR11008">
    <property type="entry name" value="PROTEIN TAKEOUT-LIKE PROTEIN"/>
    <property type="match status" value="1"/>
</dbReference>
<dbReference type="SMART" id="SM00700">
    <property type="entry name" value="JHBP"/>
    <property type="match status" value="1"/>
</dbReference>
<keyword evidence="1" id="KW-0732">Signal</keyword>